<reference evidence="1 2" key="1">
    <citation type="submission" date="2016-06" db="EMBL/GenBank/DDBJ databases">
        <title>Comparative genomics of the ectomycorrhizal sister species Rhizopogon vinicolor and Rhizopogon vesiculosus (Basidiomycota: Boletales) reveals a divergence of the mating type B locus.</title>
        <authorList>
            <consortium name="DOE Joint Genome Institute"/>
            <person name="Mujic A.B."/>
            <person name="Kuo A."/>
            <person name="Tritt A."/>
            <person name="Lipzen A."/>
            <person name="Chen C."/>
            <person name="Johnson J."/>
            <person name="Sharma A."/>
            <person name="Barry K."/>
            <person name="Grigoriev I.V."/>
            <person name="Spatafora J.W."/>
        </authorList>
    </citation>
    <scope>NUCLEOTIDE SEQUENCE [LARGE SCALE GENOMIC DNA]</scope>
    <source>
        <strain evidence="1 2">AM-OR11-026</strain>
    </source>
</reference>
<dbReference type="InParanoid" id="A0A1B7MT38"/>
<accession>A0A1B7MT38</accession>
<evidence type="ECO:0000313" key="2">
    <source>
        <dbReference type="Proteomes" id="UP000092154"/>
    </source>
</evidence>
<sequence>MRTDQIAAGPADPFFTLETNPGTRCNATARPSRTVARLSTSFRSSNSNTRQPAIPLQCHELQPKKKLPWYYPDPFTLQARDQNFQPQALLWHHVPVPLLTYFSLHGTKGLTVRDHFESGSSNSKILVRYAATVDVAPHHPLTPPENQSQSDLKRNTRQQFSMDQVTFTLSTPERNPVTFLLVPVLSMLLALLGASKRLPVPQMAEQSAVPYHNPLPRYKKRPV</sequence>
<protein>
    <submittedName>
        <fullName evidence="1">Uncharacterized protein</fullName>
    </submittedName>
</protein>
<gene>
    <name evidence="1" type="ORF">K503DRAFT_784864</name>
</gene>
<dbReference type="Proteomes" id="UP000092154">
    <property type="component" value="Unassembled WGS sequence"/>
</dbReference>
<evidence type="ECO:0000313" key="1">
    <source>
        <dbReference type="EMBL" id="OAX35730.1"/>
    </source>
</evidence>
<proteinExistence type="predicted"/>
<dbReference type="EMBL" id="KV448473">
    <property type="protein sequence ID" value="OAX35730.1"/>
    <property type="molecule type" value="Genomic_DNA"/>
</dbReference>
<keyword evidence="2" id="KW-1185">Reference proteome</keyword>
<organism evidence="1 2">
    <name type="scientific">Rhizopogon vinicolor AM-OR11-026</name>
    <dbReference type="NCBI Taxonomy" id="1314800"/>
    <lineage>
        <taxon>Eukaryota</taxon>
        <taxon>Fungi</taxon>
        <taxon>Dikarya</taxon>
        <taxon>Basidiomycota</taxon>
        <taxon>Agaricomycotina</taxon>
        <taxon>Agaricomycetes</taxon>
        <taxon>Agaricomycetidae</taxon>
        <taxon>Boletales</taxon>
        <taxon>Suillineae</taxon>
        <taxon>Rhizopogonaceae</taxon>
        <taxon>Rhizopogon</taxon>
    </lineage>
</organism>
<name>A0A1B7MT38_9AGAM</name>
<dbReference type="AlphaFoldDB" id="A0A1B7MT38"/>